<evidence type="ECO:0000313" key="1">
    <source>
        <dbReference type="EMBL" id="KAJ8865979.1"/>
    </source>
</evidence>
<proteinExistence type="predicted"/>
<dbReference type="EMBL" id="JARBHB010000017">
    <property type="protein sequence ID" value="KAJ8865979.1"/>
    <property type="molecule type" value="Genomic_DNA"/>
</dbReference>
<comment type="caution">
    <text evidence="1">The sequence shown here is derived from an EMBL/GenBank/DDBJ whole genome shotgun (WGS) entry which is preliminary data.</text>
</comment>
<organism evidence="1 2">
    <name type="scientific">Dryococelus australis</name>
    <dbReference type="NCBI Taxonomy" id="614101"/>
    <lineage>
        <taxon>Eukaryota</taxon>
        <taxon>Metazoa</taxon>
        <taxon>Ecdysozoa</taxon>
        <taxon>Arthropoda</taxon>
        <taxon>Hexapoda</taxon>
        <taxon>Insecta</taxon>
        <taxon>Pterygota</taxon>
        <taxon>Neoptera</taxon>
        <taxon>Polyneoptera</taxon>
        <taxon>Phasmatodea</taxon>
        <taxon>Verophasmatodea</taxon>
        <taxon>Anareolatae</taxon>
        <taxon>Phasmatidae</taxon>
        <taxon>Eurycanthinae</taxon>
        <taxon>Dryococelus</taxon>
    </lineage>
</organism>
<accession>A0ABQ9G4M4</accession>
<reference evidence="1 2" key="1">
    <citation type="submission" date="2023-02" db="EMBL/GenBank/DDBJ databases">
        <title>LHISI_Scaffold_Assembly.</title>
        <authorList>
            <person name="Stuart O.P."/>
            <person name="Cleave R."/>
            <person name="Magrath M.J.L."/>
            <person name="Mikheyev A.S."/>
        </authorList>
    </citation>
    <scope>NUCLEOTIDE SEQUENCE [LARGE SCALE GENOMIC DNA]</scope>
    <source>
        <strain evidence="1">Daus_M_001</strain>
        <tissue evidence="1">Leg muscle</tissue>
    </source>
</reference>
<evidence type="ECO:0000313" key="2">
    <source>
        <dbReference type="Proteomes" id="UP001159363"/>
    </source>
</evidence>
<name>A0ABQ9G4M4_9NEOP</name>
<keyword evidence="2" id="KW-1185">Reference proteome</keyword>
<sequence length="121" mass="13355">MLADAEEEVAAGNSRPSSKEIVSVALKVGRRTELKKLTATQPLASTIAELCEEFGLDPNMDKYSLQLVVSEEDESHNRYLCEDSRSLIRDGCIIALVHSPQQEVSRDPLTCHLQPSPTKDC</sequence>
<protein>
    <submittedName>
        <fullName evidence="1">Uncharacterized protein</fullName>
    </submittedName>
</protein>
<dbReference type="Proteomes" id="UP001159363">
    <property type="component" value="Chromosome 16"/>
</dbReference>
<gene>
    <name evidence="1" type="ORF">PR048_033503</name>
</gene>